<dbReference type="Pfam" id="PF19619">
    <property type="entry name" value="DUF6124"/>
    <property type="match status" value="1"/>
</dbReference>
<dbReference type="EMBL" id="LT629777">
    <property type="protein sequence ID" value="SDT25463.1"/>
    <property type="molecule type" value="Genomic_DNA"/>
</dbReference>
<gene>
    <name evidence="1" type="ORF">SAMN05216598_4656</name>
</gene>
<evidence type="ECO:0008006" key="3">
    <source>
        <dbReference type="Google" id="ProtNLM"/>
    </source>
</evidence>
<evidence type="ECO:0000313" key="2">
    <source>
        <dbReference type="Proteomes" id="UP000199524"/>
    </source>
</evidence>
<protein>
    <recommendedName>
        <fullName evidence="3">DUF3077 family protein</fullName>
    </recommendedName>
</protein>
<organism evidence="1 2">
    <name type="scientific">Pseudomonas asplenii</name>
    <dbReference type="NCBI Taxonomy" id="53407"/>
    <lineage>
        <taxon>Bacteria</taxon>
        <taxon>Pseudomonadati</taxon>
        <taxon>Pseudomonadota</taxon>
        <taxon>Gammaproteobacteria</taxon>
        <taxon>Pseudomonadales</taxon>
        <taxon>Pseudomonadaceae</taxon>
        <taxon>Pseudomonas</taxon>
    </lineage>
</organism>
<reference evidence="2" key="1">
    <citation type="submission" date="2016-10" db="EMBL/GenBank/DDBJ databases">
        <authorList>
            <person name="Varghese N."/>
            <person name="Submissions S."/>
        </authorList>
    </citation>
    <scope>NUCLEOTIDE SEQUENCE [LARGE SCALE GENOMIC DNA]</scope>
    <source>
        <strain evidence="2">ATCC 23835</strain>
    </source>
</reference>
<accession>A0A1H1YVQ4</accession>
<name>A0A1H1YVQ4_9PSED</name>
<keyword evidence="2" id="KW-1185">Reference proteome</keyword>
<dbReference type="RefSeq" id="WP_157696406.1">
    <property type="nucleotide sequence ID" value="NZ_LT629777.1"/>
</dbReference>
<proteinExistence type="predicted"/>
<dbReference type="AlphaFoldDB" id="A0A1H1YVQ4"/>
<evidence type="ECO:0000313" key="1">
    <source>
        <dbReference type="EMBL" id="SDT25463.1"/>
    </source>
</evidence>
<sequence>MDKKLIPDPPAGVSAAVAERVFAHYGLGGGSDPVKSSCLPKLPCRSLSLSAEERLMAAYSVLQSAAATAYESTDQLDGANCKLAMGVVHLIELAQAGVDLVLEEGPVER</sequence>
<dbReference type="GeneID" id="300210713"/>
<dbReference type="Proteomes" id="UP000199524">
    <property type="component" value="Chromosome I"/>
</dbReference>